<dbReference type="RefSeq" id="WP_187725632.1">
    <property type="nucleotide sequence ID" value="NZ_CP060783.1"/>
</dbReference>
<evidence type="ECO:0000313" key="3">
    <source>
        <dbReference type="Proteomes" id="UP000516028"/>
    </source>
</evidence>
<dbReference type="Proteomes" id="UP000516028">
    <property type="component" value="Chromosome"/>
</dbReference>
<gene>
    <name evidence="2" type="ORF">H9K75_09800</name>
</gene>
<dbReference type="KEGG" id="daer:H9K75_09800"/>
<feature type="signal peptide" evidence="1">
    <location>
        <begin position="1"/>
        <end position="21"/>
    </location>
</feature>
<protein>
    <submittedName>
        <fullName evidence="2">Carboxypeptidase regulatory-like domain-containing protein</fullName>
    </submittedName>
</protein>
<accession>A0A7H0GP76</accession>
<dbReference type="EMBL" id="CP060783">
    <property type="protein sequence ID" value="QNP50092.1"/>
    <property type="molecule type" value="Genomic_DNA"/>
</dbReference>
<keyword evidence="2" id="KW-0645">Protease</keyword>
<organism evidence="2 3">
    <name type="scientific">Diaphorobacter aerolatus</name>
    <dbReference type="NCBI Taxonomy" id="1288495"/>
    <lineage>
        <taxon>Bacteria</taxon>
        <taxon>Pseudomonadati</taxon>
        <taxon>Pseudomonadota</taxon>
        <taxon>Betaproteobacteria</taxon>
        <taxon>Burkholderiales</taxon>
        <taxon>Comamonadaceae</taxon>
        <taxon>Diaphorobacter</taxon>
    </lineage>
</organism>
<name>A0A7H0GP76_9BURK</name>
<keyword evidence="3" id="KW-1185">Reference proteome</keyword>
<dbReference type="Gene3D" id="2.60.40.1120">
    <property type="entry name" value="Carboxypeptidase-like, regulatory domain"/>
    <property type="match status" value="1"/>
</dbReference>
<dbReference type="AlphaFoldDB" id="A0A7H0GP76"/>
<reference evidence="2 3" key="1">
    <citation type="submission" date="2020-08" db="EMBL/GenBank/DDBJ databases">
        <title>Genome sequence of Diaphorobacter aerolatus KACC 16536T.</title>
        <authorList>
            <person name="Hyun D.-W."/>
            <person name="Bae J.-W."/>
        </authorList>
    </citation>
    <scope>NUCLEOTIDE SEQUENCE [LARGE SCALE GENOMIC DNA]</scope>
    <source>
        <strain evidence="2 3">KACC 16536</strain>
    </source>
</reference>
<dbReference type="GO" id="GO:0004180">
    <property type="term" value="F:carboxypeptidase activity"/>
    <property type="evidence" value="ECO:0007669"/>
    <property type="project" value="UniProtKB-KW"/>
</dbReference>
<feature type="chain" id="PRO_5028859741" evidence="1">
    <location>
        <begin position="22"/>
        <end position="139"/>
    </location>
</feature>
<proteinExistence type="predicted"/>
<keyword evidence="2" id="KW-0378">Hydrolase</keyword>
<keyword evidence="2" id="KW-0121">Carboxypeptidase</keyword>
<sequence length="139" mass="14658">MLRAVCLFPLSAVLCPVSLCAAQAQSGIPPMVKTEGSVQYACGGIGSDESTAMRGAMKEYPLSLLFSQKSGEYLASVDVEITGKGGSDNTDARFKAQGPVCLLKLPAGQYTVKATAPEKESQSRNVTVGNEGKTLDFRY</sequence>
<evidence type="ECO:0000313" key="2">
    <source>
        <dbReference type="EMBL" id="QNP50092.1"/>
    </source>
</evidence>
<keyword evidence="1" id="KW-0732">Signal</keyword>
<evidence type="ECO:0000256" key="1">
    <source>
        <dbReference type="SAM" id="SignalP"/>
    </source>
</evidence>